<gene>
    <name evidence="2" type="ORF">NECAME_18246</name>
</gene>
<protein>
    <submittedName>
        <fullName evidence="2">Uncharacterized protein</fullName>
    </submittedName>
</protein>
<keyword evidence="3" id="KW-1185">Reference proteome</keyword>
<dbReference type="STRING" id="51031.W2T8A4"/>
<evidence type="ECO:0000313" key="2">
    <source>
        <dbReference type="EMBL" id="ETN78113.1"/>
    </source>
</evidence>
<keyword evidence="1" id="KW-0812">Transmembrane</keyword>
<accession>W2T8A4</accession>
<feature type="non-terminal residue" evidence="2">
    <location>
        <position position="68"/>
    </location>
</feature>
<dbReference type="EMBL" id="KI660077">
    <property type="protein sequence ID" value="ETN78113.1"/>
    <property type="molecule type" value="Genomic_DNA"/>
</dbReference>
<proteinExistence type="predicted"/>
<feature type="transmembrane region" description="Helical" evidence="1">
    <location>
        <begin position="30"/>
        <end position="50"/>
    </location>
</feature>
<sequence>MTACSRLEEKQVISLMKNDLQYTQNYSTKAVRAAVILIPVFGLQFLFTIYRLEDITHQVINLVMDGLQ</sequence>
<keyword evidence="1" id="KW-0472">Membrane</keyword>
<keyword evidence="1" id="KW-1133">Transmembrane helix</keyword>
<dbReference type="KEGG" id="nai:NECAME_18246"/>
<organism evidence="2 3">
    <name type="scientific">Necator americanus</name>
    <name type="common">Human hookworm</name>
    <dbReference type="NCBI Taxonomy" id="51031"/>
    <lineage>
        <taxon>Eukaryota</taxon>
        <taxon>Metazoa</taxon>
        <taxon>Ecdysozoa</taxon>
        <taxon>Nematoda</taxon>
        <taxon>Chromadorea</taxon>
        <taxon>Rhabditida</taxon>
        <taxon>Rhabditina</taxon>
        <taxon>Rhabditomorpha</taxon>
        <taxon>Strongyloidea</taxon>
        <taxon>Ancylostomatidae</taxon>
        <taxon>Bunostominae</taxon>
        <taxon>Necator</taxon>
    </lineage>
</organism>
<evidence type="ECO:0000313" key="3">
    <source>
        <dbReference type="Proteomes" id="UP000053676"/>
    </source>
</evidence>
<evidence type="ECO:0000256" key="1">
    <source>
        <dbReference type="SAM" id="Phobius"/>
    </source>
</evidence>
<dbReference type="Proteomes" id="UP000053676">
    <property type="component" value="Unassembled WGS sequence"/>
</dbReference>
<dbReference type="AlphaFoldDB" id="W2T8A4"/>
<dbReference type="OrthoDB" id="16753at2759"/>
<name>W2T8A4_NECAM</name>
<reference evidence="3" key="1">
    <citation type="journal article" date="2014" name="Nat. Genet.">
        <title>Genome of the human hookworm Necator americanus.</title>
        <authorList>
            <person name="Tang Y.T."/>
            <person name="Gao X."/>
            <person name="Rosa B.A."/>
            <person name="Abubucker S."/>
            <person name="Hallsworth-Pepin K."/>
            <person name="Martin J."/>
            <person name="Tyagi R."/>
            <person name="Heizer E."/>
            <person name="Zhang X."/>
            <person name="Bhonagiri-Palsikar V."/>
            <person name="Minx P."/>
            <person name="Warren W.C."/>
            <person name="Wang Q."/>
            <person name="Zhan B."/>
            <person name="Hotez P.J."/>
            <person name="Sternberg P.W."/>
            <person name="Dougall A."/>
            <person name="Gaze S.T."/>
            <person name="Mulvenna J."/>
            <person name="Sotillo J."/>
            <person name="Ranganathan S."/>
            <person name="Rabelo E.M."/>
            <person name="Wilson R.K."/>
            <person name="Felgner P.L."/>
            <person name="Bethony J."/>
            <person name="Hawdon J.M."/>
            <person name="Gasser R.B."/>
            <person name="Loukas A."/>
            <person name="Mitreva M."/>
        </authorList>
    </citation>
    <scope>NUCLEOTIDE SEQUENCE [LARGE SCALE GENOMIC DNA]</scope>
</reference>